<gene>
    <name evidence="3" type="primary">LOC110985804</name>
</gene>
<feature type="region of interest" description="Disordered" evidence="1">
    <location>
        <begin position="1"/>
        <end position="96"/>
    </location>
</feature>
<proteinExistence type="predicted"/>
<keyword evidence="2" id="KW-1185">Reference proteome</keyword>
<accession>A0A8B7ZHW3</accession>
<reference evidence="3" key="1">
    <citation type="submission" date="2025-08" db="UniProtKB">
        <authorList>
            <consortium name="RefSeq"/>
        </authorList>
    </citation>
    <scope>IDENTIFICATION</scope>
</reference>
<sequence length="172" mass="19320">MGRDDVVSPAPKVGVRYKPRDREPTTYVERLQRLSSDAPRTHKHKNVYVGPPQKETYKSPRLYSPTTRHQPYPKQRQRSSAVDEMDEKSGLSDLSSWNVSDDVKNILQRQDSLEGDAGRSTDDDISIAGLEYDDYAVSVDIKELEEIASVSSGSVLSNIDWGAVDRMIADVH</sequence>
<dbReference type="PANTHER" id="PTHR14492">
    <property type="entry name" value="JBTS17"/>
    <property type="match status" value="1"/>
</dbReference>
<evidence type="ECO:0000256" key="1">
    <source>
        <dbReference type="SAM" id="MobiDB-lite"/>
    </source>
</evidence>
<dbReference type="Pfam" id="PF15392">
    <property type="entry name" value="Joubert"/>
    <property type="match status" value="1"/>
</dbReference>
<organism evidence="2 3">
    <name type="scientific">Acanthaster planci</name>
    <name type="common">Crown-of-thorns starfish</name>
    <dbReference type="NCBI Taxonomy" id="133434"/>
    <lineage>
        <taxon>Eukaryota</taxon>
        <taxon>Metazoa</taxon>
        <taxon>Echinodermata</taxon>
        <taxon>Eleutherozoa</taxon>
        <taxon>Asterozoa</taxon>
        <taxon>Asteroidea</taxon>
        <taxon>Valvatacea</taxon>
        <taxon>Valvatida</taxon>
        <taxon>Acanthasteridae</taxon>
        <taxon>Acanthaster</taxon>
    </lineage>
</organism>
<dbReference type="PANTHER" id="PTHR14492:SF4">
    <property type="entry name" value="CILIOGENESIS AND PLANAR POLARITY EFFECTOR 1"/>
    <property type="match status" value="1"/>
</dbReference>
<dbReference type="AlphaFoldDB" id="A0A8B7ZHW3"/>
<evidence type="ECO:0000313" key="3">
    <source>
        <dbReference type="RefSeq" id="XP_022102851.1"/>
    </source>
</evidence>
<protein>
    <submittedName>
        <fullName evidence="3">Uncharacterized protein LOC110985804</fullName>
    </submittedName>
</protein>
<evidence type="ECO:0000313" key="2">
    <source>
        <dbReference type="Proteomes" id="UP000694845"/>
    </source>
</evidence>
<dbReference type="RefSeq" id="XP_022102851.1">
    <property type="nucleotide sequence ID" value="XM_022247159.1"/>
</dbReference>
<dbReference type="OrthoDB" id="5974632at2759"/>
<dbReference type="InterPro" id="IPR028236">
    <property type="entry name" value="CPLANE1"/>
</dbReference>
<dbReference type="GeneID" id="110985804"/>
<dbReference type="Proteomes" id="UP000694845">
    <property type="component" value="Unplaced"/>
</dbReference>
<name>A0A8B7ZHW3_ACAPL</name>
<dbReference type="KEGG" id="aplc:110985804"/>